<reference evidence="2" key="1">
    <citation type="journal article" date="2014" name="Int. J. Syst. Evol. Microbiol.">
        <title>Complete genome sequence of Corynebacterium casei LMG S-19264T (=DSM 44701T), isolated from a smear-ripened cheese.</title>
        <authorList>
            <consortium name="US DOE Joint Genome Institute (JGI-PGF)"/>
            <person name="Walter F."/>
            <person name="Albersmeier A."/>
            <person name="Kalinowski J."/>
            <person name="Ruckert C."/>
        </authorList>
    </citation>
    <scope>NUCLEOTIDE SEQUENCE</scope>
    <source>
        <strain evidence="2">JCM 3172</strain>
    </source>
</reference>
<evidence type="ECO:0000313" key="2">
    <source>
        <dbReference type="EMBL" id="GGT22259.1"/>
    </source>
</evidence>
<reference evidence="2" key="2">
    <citation type="submission" date="2020-09" db="EMBL/GenBank/DDBJ databases">
        <authorList>
            <person name="Sun Q."/>
            <person name="Ohkuma M."/>
        </authorList>
    </citation>
    <scope>NUCLEOTIDE SEQUENCE</scope>
    <source>
        <strain evidence="2">JCM 3172</strain>
    </source>
</reference>
<comment type="caution">
    <text evidence="2">The sequence shown here is derived from an EMBL/GenBank/DDBJ whole genome shotgun (WGS) entry which is preliminary data.</text>
</comment>
<dbReference type="Proteomes" id="UP000619486">
    <property type="component" value="Unassembled WGS sequence"/>
</dbReference>
<organism evidence="2 3">
    <name type="scientific">Streptomyces purpureus</name>
    <dbReference type="NCBI Taxonomy" id="1951"/>
    <lineage>
        <taxon>Bacteria</taxon>
        <taxon>Bacillati</taxon>
        <taxon>Actinomycetota</taxon>
        <taxon>Actinomycetes</taxon>
        <taxon>Kitasatosporales</taxon>
        <taxon>Streptomycetaceae</taxon>
        <taxon>Streptomyces</taxon>
    </lineage>
</organism>
<evidence type="ECO:0000256" key="1">
    <source>
        <dbReference type="SAM" id="MobiDB-lite"/>
    </source>
</evidence>
<gene>
    <name evidence="2" type="ORF">GCM10014713_14110</name>
</gene>
<name>A0A918GY62_9ACTN</name>
<dbReference type="AlphaFoldDB" id="A0A918GY62"/>
<sequence>MDPGEGEDAFVFAQVAPRFEVGWVEFEAAEGAHRAVPGGGDVFDGEGRSSVDGMGELADIAIGAAPVQSSRMVPSPGSRVRNGRGSSPGGGTWRAASATDVPKVRIGAM</sequence>
<accession>A0A918GY62</accession>
<keyword evidence="3" id="KW-1185">Reference proteome</keyword>
<feature type="region of interest" description="Disordered" evidence="1">
    <location>
        <begin position="68"/>
        <end position="101"/>
    </location>
</feature>
<protein>
    <submittedName>
        <fullName evidence="2">Uncharacterized protein</fullName>
    </submittedName>
</protein>
<evidence type="ECO:0000313" key="3">
    <source>
        <dbReference type="Proteomes" id="UP000619486"/>
    </source>
</evidence>
<dbReference type="EMBL" id="BMQQ01000003">
    <property type="protein sequence ID" value="GGT22259.1"/>
    <property type="molecule type" value="Genomic_DNA"/>
</dbReference>
<proteinExistence type="predicted"/>